<dbReference type="GO" id="GO:0030896">
    <property type="term" value="C:checkpoint clamp complex"/>
    <property type="evidence" value="ECO:0007669"/>
    <property type="project" value="InterPro"/>
</dbReference>
<evidence type="ECO:0000256" key="2">
    <source>
        <dbReference type="ARBA" id="ARBA00005563"/>
    </source>
</evidence>
<comment type="subcellular location">
    <subcellularLocation>
        <location evidence="1">Nucleus</location>
    </subcellularLocation>
</comment>
<protein>
    <recommendedName>
        <fullName evidence="4">Checkpoint protein</fullName>
    </recommendedName>
</protein>
<dbReference type="GO" id="GO:0005730">
    <property type="term" value="C:nucleolus"/>
    <property type="evidence" value="ECO:0007669"/>
    <property type="project" value="InterPro"/>
</dbReference>
<comment type="similarity">
    <text evidence="2 4">Belongs to the HUS1 family.</text>
</comment>
<keyword evidence="3" id="KW-0539">Nucleus</keyword>
<gene>
    <name evidence="5" type="primary">HUS1</name>
    <name evidence="5" type="ORF">g.51592</name>
</gene>
<reference evidence="5" key="2">
    <citation type="journal article" date="2015" name="Gigascience">
        <title>Reconstructing a comprehensive transcriptome assembly of a white-pupal translocated strain of the pest fruit fly Bactrocera cucurbitae.</title>
        <authorList>
            <person name="Sim S.B."/>
            <person name="Calla B."/>
            <person name="Hall B."/>
            <person name="DeRego T."/>
            <person name="Geib S.M."/>
        </authorList>
    </citation>
    <scope>NUCLEOTIDE SEQUENCE</scope>
</reference>
<dbReference type="AlphaFoldDB" id="A0A0A1XHC7"/>
<sequence length="284" mass="31870">MKFRAMMQDPEYMREFLYIIQTLSKLAKTCVMKISLDRVYFVANEESGSTAPLVWVEIDPQQYFAEYTMQGVDSENDPHIVLNIPTLNLGTALSLLRNNPSYCKLKLTNLQFPCLTIDIDAATKSSDKSRRAMHHVPVDVIPRCDWPHFAVPTVPACKLVLNVPSNRLIRGLIDKIKNLSPTIIFYATSAGEMNLVAETDMATITTRYQNLELRTMNPGESDKNKEQIEASCSVDCKKTALFFSALQIPSTELSCGIADDRLIHLEVNVRDGITIHSKLPAVCI</sequence>
<dbReference type="PIRSF" id="PIRSF011312">
    <property type="entry name" value="Cell_cycle_HUS1"/>
    <property type="match status" value="1"/>
</dbReference>
<dbReference type="GO" id="GO:0000723">
    <property type="term" value="P:telomere maintenance"/>
    <property type="evidence" value="ECO:0007669"/>
    <property type="project" value="TreeGrafter"/>
</dbReference>
<dbReference type="PANTHER" id="PTHR12900">
    <property type="entry name" value="MITOTIC AND DNA DAMAGE CHECKPOINT PROTEIN HUS1"/>
    <property type="match status" value="1"/>
</dbReference>
<name>A0A0A1XHC7_ZEUCU</name>
<evidence type="ECO:0000256" key="1">
    <source>
        <dbReference type="ARBA" id="ARBA00004123"/>
    </source>
</evidence>
<dbReference type="Pfam" id="PF04005">
    <property type="entry name" value="Hus1"/>
    <property type="match status" value="1"/>
</dbReference>
<evidence type="ECO:0000256" key="4">
    <source>
        <dbReference type="PIRNR" id="PIRNR011312"/>
    </source>
</evidence>
<evidence type="ECO:0000256" key="3">
    <source>
        <dbReference type="ARBA" id="ARBA00023242"/>
    </source>
</evidence>
<dbReference type="Gene3D" id="3.70.10.10">
    <property type="match status" value="1"/>
</dbReference>
<evidence type="ECO:0000313" key="5">
    <source>
        <dbReference type="EMBL" id="JAD10381.1"/>
    </source>
</evidence>
<proteinExistence type="inferred from homology"/>
<reference evidence="5" key="1">
    <citation type="submission" date="2014-11" db="EMBL/GenBank/DDBJ databases">
        <authorList>
            <person name="Geib S."/>
        </authorList>
    </citation>
    <scope>NUCLEOTIDE SEQUENCE</scope>
</reference>
<dbReference type="GO" id="GO:0033314">
    <property type="term" value="P:mitotic DNA replication checkpoint signaling"/>
    <property type="evidence" value="ECO:0007669"/>
    <property type="project" value="TreeGrafter"/>
</dbReference>
<accession>A0A0A1XHC7</accession>
<dbReference type="GO" id="GO:0044778">
    <property type="term" value="P:meiotic DNA integrity checkpoint signaling"/>
    <property type="evidence" value="ECO:0007669"/>
    <property type="project" value="TreeGrafter"/>
</dbReference>
<dbReference type="GO" id="GO:0006289">
    <property type="term" value="P:nucleotide-excision repair"/>
    <property type="evidence" value="ECO:0007669"/>
    <property type="project" value="TreeGrafter"/>
</dbReference>
<dbReference type="PANTHER" id="PTHR12900:SF0">
    <property type="entry name" value="CHECKPOINT PROTEIN"/>
    <property type="match status" value="1"/>
</dbReference>
<dbReference type="GO" id="GO:0035861">
    <property type="term" value="C:site of double-strand break"/>
    <property type="evidence" value="ECO:0007669"/>
    <property type="project" value="TreeGrafter"/>
</dbReference>
<dbReference type="GO" id="GO:0031573">
    <property type="term" value="P:mitotic intra-S DNA damage checkpoint signaling"/>
    <property type="evidence" value="ECO:0007669"/>
    <property type="project" value="TreeGrafter"/>
</dbReference>
<organism evidence="5">
    <name type="scientific">Zeugodacus cucurbitae</name>
    <name type="common">Melon fruit fly</name>
    <name type="synonym">Bactrocera cucurbitae</name>
    <dbReference type="NCBI Taxonomy" id="28588"/>
    <lineage>
        <taxon>Eukaryota</taxon>
        <taxon>Metazoa</taxon>
        <taxon>Ecdysozoa</taxon>
        <taxon>Arthropoda</taxon>
        <taxon>Hexapoda</taxon>
        <taxon>Insecta</taxon>
        <taxon>Pterygota</taxon>
        <taxon>Neoptera</taxon>
        <taxon>Endopterygota</taxon>
        <taxon>Diptera</taxon>
        <taxon>Brachycera</taxon>
        <taxon>Muscomorpha</taxon>
        <taxon>Tephritoidea</taxon>
        <taxon>Tephritidae</taxon>
        <taxon>Zeugodacus</taxon>
        <taxon>Zeugodacus</taxon>
    </lineage>
</organism>
<dbReference type="EMBL" id="GBXI01003911">
    <property type="protein sequence ID" value="JAD10381.1"/>
    <property type="molecule type" value="Transcribed_RNA"/>
</dbReference>
<dbReference type="InterPro" id="IPR016580">
    <property type="entry name" value="HUS1"/>
</dbReference>
<dbReference type="InterPro" id="IPR007150">
    <property type="entry name" value="HUS1/Mec3"/>
</dbReference>
<dbReference type="GO" id="GO:0000724">
    <property type="term" value="P:double-strand break repair via homologous recombination"/>
    <property type="evidence" value="ECO:0007669"/>
    <property type="project" value="TreeGrafter"/>
</dbReference>